<name>A0A4Q9PWF1_9APHY</name>
<evidence type="ECO:0000313" key="2">
    <source>
        <dbReference type="Proteomes" id="UP000292082"/>
    </source>
</evidence>
<dbReference type="Proteomes" id="UP000292082">
    <property type="component" value="Unassembled WGS sequence"/>
</dbReference>
<dbReference type="AlphaFoldDB" id="A0A4Q9PWF1"/>
<keyword evidence="2" id="KW-1185">Reference proteome</keyword>
<evidence type="ECO:0000313" key="1">
    <source>
        <dbReference type="EMBL" id="TBU58987.1"/>
    </source>
</evidence>
<dbReference type="EMBL" id="ML145118">
    <property type="protein sequence ID" value="TBU58987.1"/>
    <property type="molecule type" value="Genomic_DNA"/>
</dbReference>
<sequence>MLFIPPAPGSVPLRTISLCLLRRYLPPQANPLQATWVPRSKSLGAIPASASSPGDARSTLVTQLRAPSSLRTMTNRQIHVRYGSGRRAAAASGVPIPSPPPDAIGWLRGSHSAACAISIARPRSSASQHCGAGARSTPACSSRFVFARRV</sequence>
<protein>
    <submittedName>
        <fullName evidence="1">Uncharacterized protein</fullName>
    </submittedName>
</protein>
<reference evidence="1 2" key="1">
    <citation type="submission" date="2019-01" db="EMBL/GenBank/DDBJ databases">
        <title>Draft genome sequences of three monokaryotic isolates of the white-rot basidiomycete fungus Dichomitus squalens.</title>
        <authorList>
            <consortium name="DOE Joint Genome Institute"/>
            <person name="Lopez S.C."/>
            <person name="Andreopoulos B."/>
            <person name="Pangilinan J."/>
            <person name="Lipzen A."/>
            <person name="Riley R."/>
            <person name="Ahrendt S."/>
            <person name="Ng V."/>
            <person name="Barry K."/>
            <person name="Daum C."/>
            <person name="Grigoriev I.V."/>
            <person name="Hilden K.S."/>
            <person name="Makela M.R."/>
            <person name="de Vries R.P."/>
        </authorList>
    </citation>
    <scope>NUCLEOTIDE SEQUENCE [LARGE SCALE GENOMIC DNA]</scope>
    <source>
        <strain evidence="1 2">CBS 464.89</strain>
    </source>
</reference>
<organism evidence="1 2">
    <name type="scientific">Dichomitus squalens</name>
    <dbReference type="NCBI Taxonomy" id="114155"/>
    <lineage>
        <taxon>Eukaryota</taxon>
        <taxon>Fungi</taxon>
        <taxon>Dikarya</taxon>
        <taxon>Basidiomycota</taxon>
        <taxon>Agaricomycotina</taxon>
        <taxon>Agaricomycetes</taxon>
        <taxon>Polyporales</taxon>
        <taxon>Polyporaceae</taxon>
        <taxon>Dichomitus</taxon>
    </lineage>
</organism>
<gene>
    <name evidence="1" type="ORF">BD310DRAFT_948274</name>
</gene>
<proteinExistence type="predicted"/>
<accession>A0A4Q9PWF1</accession>